<dbReference type="PANTHER" id="PTHR10859">
    <property type="entry name" value="GLYCOSYL TRANSFERASE"/>
    <property type="match status" value="1"/>
</dbReference>
<evidence type="ECO:0000256" key="6">
    <source>
        <dbReference type="ARBA" id="ARBA00023315"/>
    </source>
</evidence>
<dbReference type="SUPFAM" id="SSF53448">
    <property type="entry name" value="Nucleotide-diphospho-sugar transferases"/>
    <property type="match status" value="1"/>
</dbReference>
<keyword evidence="6" id="KW-0012">Acyltransferase</keyword>
<comment type="subcellular location">
    <subcellularLocation>
        <location evidence="1">Cell inner membrane</location>
    </subcellularLocation>
</comment>
<evidence type="ECO:0000256" key="2">
    <source>
        <dbReference type="ARBA" id="ARBA00022475"/>
    </source>
</evidence>
<dbReference type="GO" id="GO:0005886">
    <property type="term" value="C:plasma membrane"/>
    <property type="evidence" value="ECO:0007669"/>
    <property type="project" value="UniProtKB-SubCell"/>
</dbReference>
<dbReference type="CDD" id="cd04179">
    <property type="entry name" value="DPM_DPG-synthase_like"/>
    <property type="match status" value="1"/>
</dbReference>
<dbReference type="GO" id="GO:0016746">
    <property type="term" value="F:acyltransferase activity"/>
    <property type="evidence" value="ECO:0007669"/>
    <property type="project" value="UniProtKB-KW"/>
</dbReference>
<dbReference type="InterPro" id="IPR029044">
    <property type="entry name" value="Nucleotide-diphossugar_trans"/>
</dbReference>
<evidence type="ECO:0000256" key="4">
    <source>
        <dbReference type="ARBA" id="ARBA00022679"/>
    </source>
</evidence>
<sequence>MSFRPCFLVPVYNHPHTIANVVTQLAEHGLPIYLIDDGSDTPTREALARTVADCPLARLIILPVNGGKGAAVIAGFEQAHADDLTHALQVDADGQHNLADVPRFLELGAAQPDAVVCGRPIYDDSVPKSRLYGRSITHFWVRVETLSREVPDSMCGFRLYPLAATMRVLGPHIARRMAFDIEILVRLAWLGLPIINVPTRVTYPADGISHFAMLKDNLRISATHTKLVAGMLWRAPALVWRRLRAGDNAPHWSRLAERGSSLGLKTVLTTYRLLGRPVASLMLYPIVGYFLLTGRTARQASQQYLDRVYRHFGPSTTLPKPPGLTDTYRHMLAFARAGLDKLAAWSGAVAPQNLTFHGQADFDALIASGRGALIIGSHLGNLEMARALGVAARFTTINAVVFTEHAVRFNAMMAEANPDFAFNLIQVTDFGPDTAIAFKDKIDRGELLFIVGDRTPVAENGRTQRLPFLGQPAPFAQGPFVLAHLLECPVYLFFCLDAGNRYHLHFEPFAERIDLPRKGREQALQQHMGAYAQRLEHYCGQAPLQWFNFFDFWEERAIPLPSKP</sequence>
<evidence type="ECO:0000313" key="9">
    <source>
        <dbReference type="Proteomes" id="UP000319502"/>
    </source>
</evidence>
<evidence type="ECO:0000256" key="5">
    <source>
        <dbReference type="ARBA" id="ARBA00023136"/>
    </source>
</evidence>
<protein>
    <submittedName>
        <fullName evidence="8">Glycosyltransferase family 2 protein</fullName>
    </submittedName>
</protein>
<dbReference type="Pfam" id="PF03279">
    <property type="entry name" value="Lip_A_acyltrans"/>
    <property type="match status" value="1"/>
</dbReference>
<dbReference type="AlphaFoldDB" id="A0A557QT45"/>
<organism evidence="8 9">
    <name type="scientific">Denitromonas halophila</name>
    <dbReference type="NCBI Taxonomy" id="1629404"/>
    <lineage>
        <taxon>Bacteria</taxon>
        <taxon>Pseudomonadati</taxon>
        <taxon>Pseudomonadota</taxon>
        <taxon>Betaproteobacteria</taxon>
        <taxon>Rhodocyclales</taxon>
        <taxon>Zoogloeaceae</taxon>
        <taxon>Denitromonas</taxon>
    </lineage>
</organism>
<feature type="domain" description="Glycosyltransferase 2-like" evidence="7">
    <location>
        <begin position="7"/>
        <end position="159"/>
    </location>
</feature>
<dbReference type="Gene3D" id="3.90.550.10">
    <property type="entry name" value="Spore Coat Polysaccharide Biosynthesis Protein SpsA, Chain A"/>
    <property type="match status" value="1"/>
</dbReference>
<keyword evidence="4 8" id="KW-0808">Transferase</keyword>
<keyword evidence="2" id="KW-1003">Cell membrane</keyword>
<dbReference type="InterPro" id="IPR004960">
    <property type="entry name" value="LipA_acyltrans"/>
</dbReference>
<dbReference type="GO" id="GO:0009247">
    <property type="term" value="P:glycolipid biosynthetic process"/>
    <property type="evidence" value="ECO:0007669"/>
    <property type="project" value="UniProtKB-ARBA"/>
</dbReference>
<dbReference type="EMBL" id="VMNK01000009">
    <property type="protein sequence ID" value="TVO56091.1"/>
    <property type="molecule type" value="Genomic_DNA"/>
</dbReference>
<dbReference type="Proteomes" id="UP000319502">
    <property type="component" value="Unassembled WGS sequence"/>
</dbReference>
<evidence type="ECO:0000256" key="3">
    <source>
        <dbReference type="ARBA" id="ARBA00022519"/>
    </source>
</evidence>
<dbReference type="Pfam" id="PF00535">
    <property type="entry name" value="Glycos_transf_2"/>
    <property type="match status" value="1"/>
</dbReference>
<dbReference type="InterPro" id="IPR001173">
    <property type="entry name" value="Glyco_trans_2-like"/>
</dbReference>
<dbReference type="OrthoDB" id="9808633at2"/>
<name>A0A557QT45_9RHOO</name>
<accession>A0A557QT45</accession>
<dbReference type="GO" id="GO:0006487">
    <property type="term" value="P:protein N-linked glycosylation"/>
    <property type="evidence" value="ECO:0007669"/>
    <property type="project" value="TreeGrafter"/>
</dbReference>
<dbReference type="CDD" id="cd07984">
    <property type="entry name" value="LPLAT_LABLAT-like"/>
    <property type="match status" value="1"/>
</dbReference>
<comment type="caution">
    <text evidence="8">The sequence shown here is derived from an EMBL/GenBank/DDBJ whole genome shotgun (WGS) entry which is preliminary data.</text>
</comment>
<evidence type="ECO:0000313" key="8">
    <source>
        <dbReference type="EMBL" id="TVO56091.1"/>
    </source>
</evidence>
<dbReference type="RefSeq" id="WP_144309768.1">
    <property type="nucleotide sequence ID" value="NZ_VMNK01000009.1"/>
</dbReference>
<dbReference type="PANTHER" id="PTHR10859:SF91">
    <property type="entry name" value="DOLICHYL-PHOSPHATE BETA-GLUCOSYLTRANSFERASE"/>
    <property type="match status" value="1"/>
</dbReference>
<keyword evidence="9" id="KW-1185">Reference proteome</keyword>
<evidence type="ECO:0000256" key="1">
    <source>
        <dbReference type="ARBA" id="ARBA00004533"/>
    </source>
</evidence>
<gene>
    <name evidence="8" type="ORF">FHP91_11665</name>
</gene>
<evidence type="ECO:0000259" key="7">
    <source>
        <dbReference type="Pfam" id="PF00535"/>
    </source>
</evidence>
<reference evidence="8 9" key="1">
    <citation type="submission" date="2019-07" db="EMBL/GenBank/DDBJ databases">
        <title>The pathways for chlorine oxyanion respiration interact through the shared metabolite chlorate.</title>
        <authorList>
            <person name="Barnum T.P."/>
            <person name="Cheng Y."/>
            <person name="Hill K.A."/>
            <person name="Lucas L.N."/>
            <person name="Carlson H.K."/>
            <person name="Coates J.D."/>
        </authorList>
    </citation>
    <scope>NUCLEOTIDE SEQUENCE [LARGE SCALE GENOMIC DNA]</scope>
    <source>
        <strain evidence="8 9">SFB-3</strain>
    </source>
</reference>
<proteinExistence type="predicted"/>
<keyword evidence="5" id="KW-0472">Membrane</keyword>
<keyword evidence="3" id="KW-0997">Cell inner membrane</keyword>